<evidence type="ECO:0000256" key="3">
    <source>
        <dbReference type="ARBA" id="ARBA00022692"/>
    </source>
</evidence>
<dbReference type="AlphaFoldDB" id="A0A6A6FEX5"/>
<sequence>QASYKSAKRAIWSIILINTGVFISWKYAESRARRDDVKLWHYLLQNFTLSEPNLAQGRYHTMLTSAFSHKDLLHFGFNMFVLFTFGGLLAQNPFIGARHIYLLALTSSVASSAAWIFHSRSQKALQKSSSKSWNPFSSLGQAARTRTIDVALGASGFVMATCSMAACLMPFTPMLIMGIVPAPLWVLSLLYAGVDLYMLDSKSSRVGHSAHLGGFAFGILYYLGLLR</sequence>
<feature type="non-terminal residue" evidence="9">
    <location>
        <position position="1"/>
    </location>
</feature>
<dbReference type="OrthoDB" id="418595at2759"/>
<organism evidence="9 10">
    <name type="scientific">Cercospora zeae-maydis SCOH1-5</name>
    <dbReference type="NCBI Taxonomy" id="717836"/>
    <lineage>
        <taxon>Eukaryota</taxon>
        <taxon>Fungi</taxon>
        <taxon>Dikarya</taxon>
        <taxon>Ascomycota</taxon>
        <taxon>Pezizomycotina</taxon>
        <taxon>Dothideomycetes</taxon>
        <taxon>Dothideomycetidae</taxon>
        <taxon>Mycosphaerellales</taxon>
        <taxon>Mycosphaerellaceae</taxon>
        <taxon>Cercospora</taxon>
    </lineage>
</organism>
<keyword evidence="5 7" id="KW-1133">Transmembrane helix</keyword>
<evidence type="ECO:0000259" key="8">
    <source>
        <dbReference type="Pfam" id="PF01694"/>
    </source>
</evidence>
<evidence type="ECO:0000256" key="1">
    <source>
        <dbReference type="ARBA" id="ARBA00004141"/>
    </source>
</evidence>
<name>A0A6A6FEX5_9PEZI</name>
<feature type="transmembrane region" description="Helical" evidence="7">
    <location>
        <begin position="72"/>
        <end position="94"/>
    </location>
</feature>
<evidence type="ECO:0000256" key="4">
    <source>
        <dbReference type="ARBA" id="ARBA00022801"/>
    </source>
</evidence>
<feature type="transmembrane region" description="Helical" evidence="7">
    <location>
        <begin position="175"/>
        <end position="194"/>
    </location>
</feature>
<evidence type="ECO:0000256" key="7">
    <source>
        <dbReference type="SAM" id="Phobius"/>
    </source>
</evidence>
<dbReference type="SUPFAM" id="SSF144091">
    <property type="entry name" value="Rhomboid-like"/>
    <property type="match status" value="1"/>
</dbReference>
<comment type="similarity">
    <text evidence="2">Belongs to the peptidase S54 family.</text>
</comment>
<comment type="subcellular location">
    <subcellularLocation>
        <location evidence="1">Membrane</location>
        <topology evidence="1">Multi-pass membrane protein</topology>
    </subcellularLocation>
</comment>
<dbReference type="Pfam" id="PF01694">
    <property type="entry name" value="Rhomboid"/>
    <property type="match status" value="1"/>
</dbReference>
<evidence type="ECO:0000256" key="6">
    <source>
        <dbReference type="ARBA" id="ARBA00023136"/>
    </source>
</evidence>
<evidence type="ECO:0000313" key="9">
    <source>
        <dbReference type="EMBL" id="KAF2211934.1"/>
    </source>
</evidence>
<gene>
    <name evidence="9" type="ORF">CERZMDRAFT_10602</name>
</gene>
<evidence type="ECO:0000313" key="10">
    <source>
        <dbReference type="Proteomes" id="UP000799539"/>
    </source>
</evidence>
<evidence type="ECO:0000256" key="2">
    <source>
        <dbReference type="ARBA" id="ARBA00009045"/>
    </source>
</evidence>
<feature type="transmembrane region" description="Helical" evidence="7">
    <location>
        <begin position="100"/>
        <end position="117"/>
    </location>
</feature>
<dbReference type="EMBL" id="ML992674">
    <property type="protein sequence ID" value="KAF2211934.1"/>
    <property type="molecule type" value="Genomic_DNA"/>
</dbReference>
<evidence type="ECO:0000256" key="5">
    <source>
        <dbReference type="ARBA" id="ARBA00022989"/>
    </source>
</evidence>
<accession>A0A6A6FEX5</accession>
<dbReference type="InterPro" id="IPR022764">
    <property type="entry name" value="Peptidase_S54_rhomboid_dom"/>
</dbReference>
<keyword evidence="3 7" id="KW-0812">Transmembrane</keyword>
<feature type="transmembrane region" description="Helical" evidence="7">
    <location>
        <begin position="12"/>
        <end position="28"/>
    </location>
</feature>
<feature type="transmembrane region" description="Helical" evidence="7">
    <location>
        <begin position="206"/>
        <end position="224"/>
    </location>
</feature>
<feature type="non-terminal residue" evidence="9">
    <location>
        <position position="227"/>
    </location>
</feature>
<reference evidence="9" key="1">
    <citation type="journal article" date="2020" name="Stud. Mycol.">
        <title>101 Dothideomycetes genomes: a test case for predicting lifestyles and emergence of pathogens.</title>
        <authorList>
            <person name="Haridas S."/>
            <person name="Albert R."/>
            <person name="Binder M."/>
            <person name="Bloem J."/>
            <person name="Labutti K."/>
            <person name="Salamov A."/>
            <person name="Andreopoulos B."/>
            <person name="Baker S."/>
            <person name="Barry K."/>
            <person name="Bills G."/>
            <person name="Bluhm B."/>
            <person name="Cannon C."/>
            <person name="Castanera R."/>
            <person name="Culley D."/>
            <person name="Daum C."/>
            <person name="Ezra D."/>
            <person name="Gonzalez J."/>
            <person name="Henrissat B."/>
            <person name="Kuo A."/>
            <person name="Liang C."/>
            <person name="Lipzen A."/>
            <person name="Lutzoni F."/>
            <person name="Magnuson J."/>
            <person name="Mondo S."/>
            <person name="Nolan M."/>
            <person name="Ohm R."/>
            <person name="Pangilinan J."/>
            <person name="Park H.-J."/>
            <person name="Ramirez L."/>
            <person name="Alfaro M."/>
            <person name="Sun H."/>
            <person name="Tritt A."/>
            <person name="Yoshinaga Y."/>
            <person name="Zwiers L.-H."/>
            <person name="Turgeon B."/>
            <person name="Goodwin S."/>
            <person name="Spatafora J."/>
            <person name="Crous P."/>
            <person name="Grigoriev I."/>
        </authorList>
    </citation>
    <scope>NUCLEOTIDE SEQUENCE</scope>
    <source>
        <strain evidence="9">SCOH1-5</strain>
    </source>
</reference>
<dbReference type="PANTHER" id="PTHR43731">
    <property type="entry name" value="RHOMBOID PROTEASE"/>
    <property type="match status" value="1"/>
</dbReference>
<dbReference type="InterPro" id="IPR050925">
    <property type="entry name" value="Rhomboid_protease_S54"/>
</dbReference>
<dbReference type="GO" id="GO:0016020">
    <property type="term" value="C:membrane"/>
    <property type="evidence" value="ECO:0007669"/>
    <property type="project" value="UniProtKB-SubCell"/>
</dbReference>
<protein>
    <recommendedName>
        <fullName evidence="8">Peptidase S54 rhomboid domain-containing protein</fullName>
    </recommendedName>
</protein>
<dbReference type="GO" id="GO:0004252">
    <property type="term" value="F:serine-type endopeptidase activity"/>
    <property type="evidence" value="ECO:0007669"/>
    <property type="project" value="InterPro"/>
</dbReference>
<keyword evidence="10" id="KW-1185">Reference proteome</keyword>
<feature type="domain" description="Peptidase S54 rhomboid" evidence="8">
    <location>
        <begin position="57"/>
        <end position="226"/>
    </location>
</feature>
<proteinExistence type="inferred from homology"/>
<dbReference type="InterPro" id="IPR035952">
    <property type="entry name" value="Rhomboid-like_sf"/>
</dbReference>
<keyword evidence="4" id="KW-0378">Hydrolase</keyword>
<dbReference type="Gene3D" id="1.20.1540.10">
    <property type="entry name" value="Rhomboid-like"/>
    <property type="match status" value="1"/>
</dbReference>
<keyword evidence="6 7" id="KW-0472">Membrane</keyword>
<dbReference type="Proteomes" id="UP000799539">
    <property type="component" value="Unassembled WGS sequence"/>
</dbReference>
<dbReference type="PANTHER" id="PTHR43731:SF14">
    <property type="entry name" value="PRESENILIN-ASSOCIATED RHOMBOID-LIKE PROTEIN, MITOCHONDRIAL"/>
    <property type="match status" value="1"/>
</dbReference>